<dbReference type="Proteomes" id="UP001295462">
    <property type="component" value="Unassembled WGS sequence"/>
</dbReference>
<reference evidence="1" key="1">
    <citation type="submission" date="2022-01" db="EMBL/GenBank/DDBJ databases">
        <authorList>
            <person name="Lagorce A."/>
        </authorList>
    </citation>
    <scope>NUCLEOTIDE SEQUENCE</scope>
    <source>
        <strain evidence="1">Th15_F1_A12</strain>
    </source>
</reference>
<evidence type="ECO:0000313" key="2">
    <source>
        <dbReference type="Proteomes" id="UP001295462"/>
    </source>
</evidence>
<organism evidence="1 2">
    <name type="scientific">Vibrio jasicida</name>
    <dbReference type="NCBI Taxonomy" id="766224"/>
    <lineage>
        <taxon>Bacteria</taxon>
        <taxon>Pseudomonadati</taxon>
        <taxon>Pseudomonadota</taxon>
        <taxon>Gammaproteobacteria</taxon>
        <taxon>Vibrionales</taxon>
        <taxon>Vibrionaceae</taxon>
        <taxon>Vibrio</taxon>
    </lineage>
</organism>
<dbReference type="EMBL" id="CAKMUD010000094">
    <property type="protein sequence ID" value="CAH1599503.1"/>
    <property type="molecule type" value="Genomic_DNA"/>
</dbReference>
<comment type="caution">
    <text evidence="1">The sequence shown here is derived from an EMBL/GenBank/DDBJ whole genome shotgun (WGS) entry which is preliminary data.</text>
</comment>
<accession>A0AAU9QUS5</accession>
<name>A0AAU9QUS5_9VIBR</name>
<proteinExistence type="predicted"/>
<sequence>MDQAQVISTLNRYALSRQRDVSRGIESPAISALIVEKYAIGMIDVIRTLQLTESIDINTIHEEADRLCSMICPNHVQLRTLRYQRYCDLDLSKPRTSS</sequence>
<dbReference type="RefSeq" id="WP_143695855.1">
    <property type="nucleotide sequence ID" value="NZ_CAKMTZ010000082.1"/>
</dbReference>
<evidence type="ECO:0000313" key="1">
    <source>
        <dbReference type="EMBL" id="CAH1599503.1"/>
    </source>
</evidence>
<protein>
    <submittedName>
        <fullName evidence="1">Uncharacterized protein</fullName>
    </submittedName>
</protein>
<dbReference type="AlphaFoldDB" id="A0AAU9QUS5"/>
<gene>
    <name evidence="1" type="ORF">THF1A12_40171</name>
</gene>